<keyword evidence="2" id="KW-1185">Reference proteome</keyword>
<dbReference type="PROSITE" id="PS51273">
    <property type="entry name" value="GATASE_TYPE_1"/>
    <property type="match status" value="1"/>
</dbReference>
<reference evidence="1 2" key="1">
    <citation type="journal article" date="2009" name="Stand. Genomic Sci.">
        <title>Complete genome sequence of Acidimicrobium ferrooxidans type strain (ICP).</title>
        <authorList>
            <person name="Clum A."/>
            <person name="Nolan M."/>
            <person name="Lang E."/>
            <person name="Glavina Del Rio T."/>
            <person name="Tice H."/>
            <person name="Copeland A."/>
            <person name="Cheng J.F."/>
            <person name="Lucas S."/>
            <person name="Chen F."/>
            <person name="Bruce D."/>
            <person name="Goodwin L."/>
            <person name="Pitluck S."/>
            <person name="Ivanova N."/>
            <person name="Mavrommatis K."/>
            <person name="Mikhailova N."/>
            <person name="Pati A."/>
            <person name="Chen A."/>
            <person name="Palaniappan K."/>
            <person name="Goker M."/>
            <person name="Spring S."/>
            <person name="Land M."/>
            <person name="Hauser L."/>
            <person name="Chang Y.J."/>
            <person name="Jeffries C.C."/>
            <person name="Chain P."/>
            <person name="Bristow J."/>
            <person name="Eisen J.A."/>
            <person name="Markowitz V."/>
            <person name="Hugenholtz P."/>
            <person name="Kyrpides N.C."/>
            <person name="Klenk H.P."/>
            <person name="Lapidus A."/>
        </authorList>
    </citation>
    <scope>NUCLEOTIDE SEQUENCE [LARGE SCALE GENOMIC DNA]</scope>
    <source>
        <strain evidence="2">DSM 10331 / JCM 15462 / NBRC 103882 / ICP</strain>
    </source>
</reference>
<organism evidence="1 2">
    <name type="scientific">Acidimicrobium ferrooxidans (strain DSM 10331 / JCM 15462 / NBRC 103882 / ICP)</name>
    <dbReference type="NCBI Taxonomy" id="525909"/>
    <lineage>
        <taxon>Bacteria</taxon>
        <taxon>Bacillati</taxon>
        <taxon>Actinomycetota</taxon>
        <taxon>Acidimicrobiia</taxon>
        <taxon>Acidimicrobiales</taxon>
        <taxon>Acidimicrobiaceae</taxon>
        <taxon>Acidimicrobium</taxon>
    </lineage>
</organism>
<dbReference type="SUPFAM" id="SSF52317">
    <property type="entry name" value="Class I glutamine amidotransferase-like"/>
    <property type="match status" value="1"/>
</dbReference>
<dbReference type="HOGENOM" id="CLU_030756_4_0_11"/>
<gene>
    <name evidence="1" type="ordered locus">Afer_0608</name>
</gene>
<dbReference type="GO" id="GO:0033969">
    <property type="term" value="F:gamma-glutamyl-gamma-aminobutyrate hydrolase activity"/>
    <property type="evidence" value="ECO:0007669"/>
    <property type="project" value="TreeGrafter"/>
</dbReference>
<dbReference type="KEGG" id="afo:Afer_0608"/>
<dbReference type="EMBL" id="CP001631">
    <property type="protein sequence ID" value="ACU53562.1"/>
    <property type="molecule type" value="Genomic_DNA"/>
</dbReference>
<dbReference type="GO" id="GO:0006598">
    <property type="term" value="P:polyamine catabolic process"/>
    <property type="evidence" value="ECO:0007669"/>
    <property type="project" value="TreeGrafter"/>
</dbReference>
<dbReference type="InterPro" id="IPR029062">
    <property type="entry name" value="Class_I_gatase-like"/>
</dbReference>
<sequence length="237" mass="25098">MLIGVTAGLIGEAKPRYVGLHDGYLRGLARAGAAAVVWPSTLGVGDPADVAARAKELVQSVAGIVLTGGGDVGPERYGESARTERLYGVEPARDELEIALVHAALDAGVALLAVCRGVQILNVALGGTLVQDLEEAGYRRHSVPEHEYDVAHDVLVEPDSVLASLVGTHYGVNSLHHQAVERPAEGARVVARSEDGVIEALEGRGFLAVQWHPERMLDSDERAQGLFEWLVAHGSRS</sequence>
<evidence type="ECO:0000313" key="2">
    <source>
        <dbReference type="Proteomes" id="UP000000771"/>
    </source>
</evidence>
<dbReference type="PANTHER" id="PTHR43235:SF1">
    <property type="entry name" value="GLUTAMINE AMIDOTRANSFERASE PB2B2.05-RELATED"/>
    <property type="match status" value="1"/>
</dbReference>
<dbReference type="OrthoDB" id="9813383at2"/>
<protein>
    <submittedName>
        <fullName evidence="1">Peptidase C26</fullName>
    </submittedName>
</protein>
<dbReference type="AlphaFoldDB" id="C7LXV4"/>
<dbReference type="eggNOG" id="COG2071">
    <property type="taxonomic scope" value="Bacteria"/>
</dbReference>
<dbReference type="Proteomes" id="UP000000771">
    <property type="component" value="Chromosome"/>
</dbReference>
<dbReference type="InterPro" id="IPR011697">
    <property type="entry name" value="Peptidase_C26"/>
</dbReference>
<dbReference type="Gene3D" id="3.40.50.880">
    <property type="match status" value="1"/>
</dbReference>
<proteinExistence type="predicted"/>
<dbReference type="InterPro" id="IPR044668">
    <property type="entry name" value="PuuD-like"/>
</dbReference>
<dbReference type="RefSeq" id="WP_015798057.1">
    <property type="nucleotide sequence ID" value="NC_013124.1"/>
</dbReference>
<dbReference type="PANTHER" id="PTHR43235">
    <property type="entry name" value="GLUTAMINE AMIDOTRANSFERASE PB2B2.05-RELATED"/>
    <property type="match status" value="1"/>
</dbReference>
<accession>C7LXV4</accession>
<dbReference type="Pfam" id="PF07722">
    <property type="entry name" value="Peptidase_C26"/>
    <property type="match status" value="1"/>
</dbReference>
<name>C7LXV4_ACIFD</name>
<dbReference type="GO" id="GO:0005829">
    <property type="term" value="C:cytosol"/>
    <property type="evidence" value="ECO:0007669"/>
    <property type="project" value="TreeGrafter"/>
</dbReference>
<dbReference type="CDD" id="cd01745">
    <property type="entry name" value="GATase1_2"/>
    <property type="match status" value="1"/>
</dbReference>
<evidence type="ECO:0000313" key="1">
    <source>
        <dbReference type="EMBL" id="ACU53562.1"/>
    </source>
</evidence>
<dbReference type="STRING" id="525909.Afer_0608"/>